<dbReference type="Proteomes" id="UP000297834">
    <property type="component" value="Unassembled WGS sequence"/>
</dbReference>
<reference evidence="6 7" key="1">
    <citation type="submission" date="2019-03" db="EMBL/GenBank/DDBJ databases">
        <title>Alkanindiges illinoisensis: a potential pathogenic isolated from ascites of a gastric cancer patient with abdominal metastasis.</title>
        <authorList>
            <person name="Hu X."/>
            <person name="Yang B."/>
            <person name="Yan X."/>
            <person name="Lin L."/>
            <person name="Zhao H."/>
            <person name="Zhou F."/>
            <person name="Su B."/>
            <person name="Chen J."/>
            <person name="Rui Y."/>
            <person name="Wang Q."/>
            <person name="Zheng L."/>
        </authorList>
    </citation>
    <scope>NUCLEOTIDE SEQUENCE [LARGE SCALE GENOMIC DNA]</scope>
    <source>
        <strain evidence="6 7">NFYY 23406</strain>
    </source>
</reference>
<evidence type="ECO:0000259" key="5">
    <source>
        <dbReference type="PROSITE" id="PS50931"/>
    </source>
</evidence>
<dbReference type="STRING" id="1120977.GCA_000619845_02001"/>
<evidence type="ECO:0000256" key="2">
    <source>
        <dbReference type="ARBA" id="ARBA00023015"/>
    </source>
</evidence>
<dbReference type="PANTHER" id="PTHR30126">
    <property type="entry name" value="HTH-TYPE TRANSCRIPTIONAL REGULATOR"/>
    <property type="match status" value="1"/>
</dbReference>
<dbReference type="AlphaFoldDB" id="A0A4Y7XAE2"/>
<dbReference type="CDD" id="cd05466">
    <property type="entry name" value="PBP2_LTTR_substrate"/>
    <property type="match status" value="1"/>
</dbReference>
<dbReference type="RefSeq" id="WP_134244865.1">
    <property type="nucleotide sequence ID" value="NZ_SNTY01000047.1"/>
</dbReference>
<dbReference type="InterPro" id="IPR005119">
    <property type="entry name" value="LysR_subst-bd"/>
</dbReference>
<dbReference type="GO" id="GO:0000976">
    <property type="term" value="F:transcription cis-regulatory region binding"/>
    <property type="evidence" value="ECO:0007669"/>
    <property type="project" value="TreeGrafter"/>
</dbReference>
<evidence type="ECO:0000256" key="3">
    <source>
        <dbReference type="ARBA" id="ARBA00023125"/>
    </source>
</evidence>
<comment type="similarity">
    <text evidence="1">Belongs to the LysR transcriptional regulatory family.</text>
</comment>
<organism evidence="6 7">
    <name type="scientific">Alkanindiges illinoisensis</name>
    <dbReference type="NCBI Taxonomy" id="197183"/>
    <lineage>
        <taxon>Bacteria</taxon>
        <taxon>Pseudomonadati</taxon>
        <taxon>Pseudomonadota</taxon>
        <taxon>Gammaproteobacteria</taxon>
        <taxon>Moraxellales</taxon>
        <taxon>Moraxellaceae</taxon>
        <taxon>Alkanindiges</taxon>
    </lineage>
</organism>
<dbReference type="InterPro" id="IPR000847">
    <property type="entry name" value="LysR_HTH_N"/>
</dbReference>
<dbReference type="PANTHER" id="PTHR30126:SF91">
    <property type="entry name" value="LYSR FAMILY TRANSCRIPTIONAL REGULATOR"/>
    <property type="match status" value="1"/>
</dbReference>
<keyword evidence="2" id="KW-0805">Transcription regulation</keyword>
<dbReference type="InterPro" id="IPR036390">
    <property type="entry name" value="WH_DNA-bd_sf"/>
</dbReference>
<dbReference type="SUPFAM" id="SSF53850">
    <property type="entry name" value="Periplasmic binding protein-like II"/>
    <property type="match status" value="1"/>
</dbReference>
<gene>
    <name evidence="6" type="ORF">E2B99_10300</name>
</gene>
<keyword evidence="4" id="KW-0804">Transcription</keyword>
<evidence type="ECO:0000313" key="7">
    <source>
        <dbReference type="Proteomes" id="UP000297834"/>
    </source>
</evidence>
<feature type="domain" description="HTH lysR-type" evidence="5">
    <location>
        <begin position="1"/>
        <end position="60"/>
    </location>
</feature>
<accession>A0A4Y7XAE2</accession>
<dbReference type="PROSITE" id="PS50931">
    <property type="entry name" value="HTH_LYSR"/>
    <property type="match status" value="1"/>
</dbReference>
<dbReference type="Gene3D" id="3.40.190.290">
    <property type="match status" value="1"/>
</dbReference>
<dbReference type="OrthoDB" id="196624at2"/>
<dbReference type="Pfam" id="PF03466">
    <property type="entry name" value="LysR_substrate"/>
    <property type="match status" value="1"/>
</dbReference>
<dbReference type="Pfam" id="PF00126">
    <property type="entry name" value="HTH_1"/>
    <property type="match status" value="1"/>
</dbReference>
<dbReference type="InterPro" id="IPR036388">
    <property type="entry name" value="WH-like_DNA-bd_sf"/>
</dbReference>
<sequence length="293" mass="33069">MNVSKELLSVFLAAMEKGSFSAAARYLNRAPSAVSMAISNLEAELNLNLFERSGREPVSTKQAHALAAQARFLVQQMQQWEAQALALSQGLESKLSLAIEPELLSMHWVDYIAPVAARFPALDIEIITAPHEDAMHMLHEGRVQLALLYERSEFDGRESFREVFKEELVAVAAPSHAVLQQAEMIHMDQLMNTRQIVVASRDKPHQAPRLLWSHVYWRTDSHIAALNLTLAGLGWSILPRSFVAPYVETRQLYVLEIQNLTNSFPLCIDWVWSREHTLGMAAQYLVSLVDQKL</sequence>
<protein>
    <submittedName>
        <fullName evidence="6">LysR family transcriptional regulator</fullName>
    </submittedName>
</protein>
<comment type="caution">
    <text evidence="6">The sequence shown here is derived from an EMBL/GenBank/DDBJ whole genome shotgun (WGS) entry which is preliminary data.</text>
</comment>
<proteinExistence type="inferred from homology"/>
<evidence type="ECO:0000256" key="1">
    <source>
        <dbReference type="ARBA" id="ARBA00009437"/>
    </source>
</evidence>
<evidence type="ECO:0000256" key="4">
    <source>
        <dbReference type="ARBA" id="ARBA00023163"/>
    </source>
</evidence>
<keyword evidence="3" id="KW-0238">DNA-binding</keyword>
<name>A0A4Y7XAE2_9GAMM</name>
<dbReference type="EMBL" id="SNTY01000047">
    <property type="protein sequence ID" value="TEU24949.1"/>
    <property type="molecule type" value="Genomic_DNA"/>
</dbReference>
<keyword evidence="7" id="KW-1185">Reference proteome</keyword>
<dbReference type="Gene3D" id="1.10.10.10">
    <property type="entry name" value="Winged helix-like DNA-binding domain superfamily/Winged helix DNA-binding domain"/>
    <property type="match status" value="1"/>
</dbReference>
<dbReference type="GO" id="GO:0003700">
    <property type="term" value="F:DNA-binding transcription factor activity"/>
    <property type="evidence" value="ECO:0007669"/>
    <property type="project" value="InterPro"/>
</dbReference>
<dbReference type="SUPFAM" id="SSF46785">
    <property type="entry name" value="Winged helix' DNA-binding domain"/>
    <property type="match status" value="1"/>
</dbReference>
<evidence type="ECO:0000313" key="6">
    <source>
        <dbReference type="EMBL" id="TEU24949.1"/>
    </source>
</evidence>